<dbReference type="RefSeq" id="WP_038011378.1">
    <property type="nucleotide sequence ID" value="NZ_LS483499.1"/>
</dbReference>
<name>A0A2X5NQ00_9GAMM</name>
<evidence type="ECO:0000259" key="3">
    <source>
        <dbReference type="Pfam" id="PF03067"/>
    </source>
</evidence>
<dbReference type="Proteomes" id="UP000248758">
    <property type="component" value="Chromosome 1"/>
</dbReference>
<proteinExistence type="predicted"/>
<feature type="chain" id="PRO_5015937678" evidence="2">
    <location>
        <begin position="25"/>
        <end position="206"/>
    </location>
</feature>
<feature type="domain" description="Chitin-binding type-4" evidence="3">
    <location>
        <begin position="31"/>
        <end position="201"/>
    </location>
</feature>
<keyword evidence="1 2" id="KW-0732">Signal</keyword>
<reference evidence="4 5" key="1">
    <citation type="submission" date="2018-06" db="EMBL/GenBank/DDBJ databases">
        <authorList>
            <consortium name="Pathogen Informatics"/>
            <person name="Doyle S."/>
        </authorList>
    </citation>
    <scope>NUCLEOTIDE SEQUENCE [LARGE SCALE GENOMIC DNA]</scope>
    <source>
        <strain evidence="4 5">NCTC11468</strain>
    </source>
</reference>
<sequence>MNKNMVLSALSGIALVSISITSYAAENSPRHGFVIDPPSRAYLCSSQGGNLNKDCGSIQYEPQSLEAAKGFPESGPADGHIASAGHENYSELDEQTTTRWHHVTLSTGDNTFTWHLTAPHKTERWRFYITKKDWDPNSKLTRAQFDLSKPICEQDDNGKLPDTSVVTIKDCKIPADYTGYHVILGIWDVADTANAFYQVIDANIKP</sequence>
<dbReference type="PANTHER" id="PTHR34823">
    <property type="entry name" value="GLCNAC-BINDING PROTEIN A"/>
    <property type="match status" value="1"/>
</dbReference>
<dbReference type="SUPFAM" id="SSF81296">
    <property type="entry name" value="E set domains"/>
    <property type="match status" value="1"/>
</dbReference>
<dbReference type="Gene3D" id="2.70.50.50">
    <property type="entry name" value="chitin-binding protein cbp21"/>
    <property type="match status" value="1"/>
</dbReference>
<dbReference type="InterPro" id="IPR004302">
    <property type="entry name" value="Cellulose/chitin-bd_N"/>
</dbReference>
<gene>
    <name evidence="4" type="primary">gbpA</name>
    <name evidence="4" type="ORF">NCTC11468_01917</name>
</gene>
<evidence type="ECO:0000313" key="5">
    <source>
        <dbReference type="Proteomes" id="UP000248758"/>
    </source>
</evidence>
<organism evidence="4 5">
    <name type="scientific">Tatumella ptyseos</name>
    <dbReference type="NCBI Taxonomy" id="82987"/>
    <lineage>
        <taxon>Bacteria</taxon>
        <taxon>Pseudomonadati</taxon>
        <taxon>Pseudomonadota</taxon>
        <taxon>Gammaproteobacteria</taxon>
        <taxon>Enterobacterales</taxon>
        <taxon>Erwiniaceae</taxon>
        <taxon>Tatumella</taxon>
    </lineage>
</organism>
<dbReference type="CDD" id="cd21177">
    <property type="entry name" value="LPMO_AA10"/>
    <property type="match status" value="1"/>
</dbReference>
<evidence type="ECO:0000313" key="4">
    <source>
        <dbReference type="EMBL" id="SQK74917.1"/>
    </source>
</evidence>
<dbReference type="KEGG" id="tpty:NCTC11468_01917"/>
<evidence type="ECO:0000256" key="2">
    <source>
        <dbReference type="SAM" id="SignalP"/>
    </source>
</evidence>
<dbReference type="Pfam" id="PF03067">
    <property type="entry name" value="LPMO_10"/>
    <property type="match status" value="1"/>
</dbReference>
<evidence type="ECO:0000256" key="1">
    <source>
        <dbReference type="ARBA" id="ARBA00022729"/>
    </source>
</evidence>
<feature type="signal peptide" evidence="2">
    <location>
        <begin position="1"/>
        <end position="24"/>
    </location>
</feature>
<dbReference type="AlphaFoldDB" id="A0A2X5NQ00"/>
<accession>A0A2X5NQ00</accession>
<protein>
    <submittedName>
        <fullName evidence="4">GlcNAc-binding protein A</fullName>
    </submittedName>
</protein>
<dbReference type="PANTHER" id="PTHR34823:SF1">
    <property type="entry name" value="CHITIN-BINDING TYPE-4 DOMAIN-CONTAINING PROTEIN"/>
    <property type="match status" value="1"/>
</dbReference>
<dbReference type="EMBL" id="LS483499">
    <property type="protein sequence ID" value="SQK74917.1"/>
    <property type="molecule type" value="Genomic_DNA"/>
</dbReference>
<dbReference type="InterPro" id="IPR014756">
    <property type="entry name" value="Ig_E-set"/>
</dbReference>
<dbReference type="InterPro" id="IPR051024">
    <property type="entry name" value="GlcNAc_Chitin_IntDeg"/>
</dbReference>